<evidence type="ECO:0000256" key="20">
    <source>
        <dbReference type="ARBA" id="ARBA00079274"/>
    </source>
</evidence>
<dbReference type="PANTHER" id="PTHR10554">
    <property type="entry name" value="SYNTROPHIN"/>
    <property type="match status" value="1"/>
</dbReference>
<keyword evidence="15" id="KW-0968">Cytoplasmic vesicle</keyword>
<evidence type="ECO:0000256" key="19">
    <source>
        <dbReference type="ARBA" id="ARBA00077381"/>
    </source>
</evidence>
<evidence type="ECO:0000256" key="2">
    <source>
        <dbReference type="ARBA" id="ARBA00004268"/>
    </source>
</evidence>
<comment type="similarity">
    <text evidence="4">Belongs to the syntrophin family.</text>
</comment>
<evidence type="ECO:0000256" key="17">
    <source>
        <dbReference type="ARBA" id="ARBA00073581"/>
    </source>
</evidence>
<dbReference type="GO" id="GO:0003779">
    <property type="term" value="F:actin binding"/>
    <property type="evidence" value="ECO:0007669"/>
    <property type="project" value="UniProtKB-KW"/>
</dbReference>
<comment type="subcellular location">
    <subcellularLocation>
        <location evidence="3">Cell junction</location>
    </subcellularLocation>
    <subcellularLocation>
        <location evidence="1">Cytoplasm</location>
        <location evidence="1">Cytoskeleton</location>
    </subcellularLocation>
    <subcellularLocation>
        <location evidence="2">Cytoplasmic vesicle</location>
        <location evidence="2">Secretory vesicle membrane</location>
        <topology evidence="2">Peripheral membrane protein</topology>
    </subcellularLocation>
</comment>
<evidence type="ECO:0000256" key="12">
    <source>
        <dbReference type="ARBA" id="ARBA00023136"/>
    </source>
</evidence>
<keyword evidence="11" id="KW-0965">Cell junction</keyword>
<keyword evidence="6" id="KW-0597">Phosphoprotein</keyword>
<dbReference type="FunFam" id="2.30.29.30:FF:000251">
    <property type="entry name" value="Syntrophin beta 2"/>
    <property type="match status" value="1"/>
</dbReference>
<dbReference type="GO" id="GO:0016010">
    <property type="term" value="C:dystrophin-associated glycoprotein complex"/>
    <property type="evidence" value="ECO:0007669"/>
    <property type="project" value="TreeGrafter"/>
</dbReference>
<dbReference type="GO" id="GO:0045202">
    <property type="term" value="C:synapse"/>
    <property type="evidence" value="ECO:0007669"/>
    <property type="project" value="TreeGrafter"/>
</dbReference>
<evidence type="ECO:0000313" key="23">
    <source>
        <dbReference type="Ensembl" id="ENSNMLP00000028751.1"/>
    </source>
</evidence>
<keyword evidence="10" id="KW-0112">Calmodulin-binding</keyword>
<keyword evidence="5" id="KW-0963">Cytoplasm</keyword>
<feature type="domain" description="PH" evidence="21">
    <location>
        <begin position="289"/>
        <end position="400"/>
    </location>
</feature>
<evidence type="ECO:0000256" key="14">
    <source>
        <dbReference type="ARBA" id="ARBA00023212"/>
    </source>
</evidence>
<dbReference type="SUPFAM" id="SSF50729">
    <property type="entry name" value="PH domain-like"/>
    <property type="match status" value="1"/>
</dbReference>
<sequence>TDICSNPHGKHGQLDLLLRDRWIRVAAELTRETLTLTAEAEASDPWDYSNASPGPHFSPVSGYGSPVSGYGSPGSSLGSDGCSEAVRRVRVVKQESGGLGISIKGGRENRMPILISKIFPGLAADQSRALRVGDAILSVNGNDLREATHDLAVQALKKAGKEVTLEVESTKVGYARAPACGPWSGPLHCPLSEESPPAHGSRDRDRDRKVISLKMCFICRNLTMPDLENRLLELHSPDGQHMVVLRSKDASSANSWFTAIHTNTAALLPHTLSHINAYLGASSTSAHPHLKHMGWLSEQVSGSGRQQLRPVVMAMTEKDVLLFKSVPWTREAWAVPLLTHPLLATRLVHSGSARGSPSHGSELLFATRTGTARGVDAHVFRVETHWDLSSWTRALVQGVHAAAELIKEVSIGGAAYPALRERIHSDERSSRGLGGAVLFRYPFEKLKMSADDGVRNLYLDFGGPEGELVLDLHSGPKPVVFVLHSFLSAKLSRMGLLT</sequence>
<dbReference type="CDD" id="cd06801">
    <property type="entry name" value="PDZ_syntrophin-like"/>
    <property type="match status" value="1"/>
</dbReference>
<evidence type="ECO:0000256" key="15">
    <source>
        <dbReference type="ARBA" id="ARBA00023329"/>
    </source>
</evidence>
<protein>
    <recommendedName>
        <fullName evidence="17">Beta-2-syntrophin</fullName>
    </recommendedName>
    <alternativeName>
        <fullName evidence="20">59 kDa dystrophin-associated protein A1 basic component 2</fullName>
    </alternativeName>
    <alternativeName>
        <fullName evidence="18">Syntrophin-3</fullName>
    </alternativeName>
    <alternativeName>
        <fullName evidence="19">Syntrophin-like</fullName>
    </alternativeName>
</protein>
<dbReference type="InterPro" id="IPR041428">
    <property type="entry name" value="PHsplit_syntrophin"/>
</dbReference>
<reference evidence="23" key="2">
    <citation type="submission" date="2025-09" db="UniProtKB">
        <authorList>
            <consortium name="Ensembl"/>
        </authorList>
    </citation>
    <scope>IDENTIFICATION</scope>
</reference>
<evidence type="ECO:0000259" key="21">
    <source>
        <dbReference type="PROSITE" id="PS50003"/>
    </source>
</evidence>
<reference evidence="23" key="1">
    <citation type="submission" date="2025-08" db="UniProtKB">
        <authorList>
            <consortium name="Ensembl"/>
        </authorList>
    </citation>
    <scope>IDENTIFICATION</scope>
</reference>
<keyword evidence="12" id="KW-0472">Membrane</keyword>
<dbReference type="GO" id="GO:0070161">
    <property type="term" value="C:anchoring junction"/>
    <property type="evidence" value="ECO:0007669"/>
    <property type="project" value="UniProtKB-SubCell"/>
</dbReference>
<dbReference type="GO" id="GO:0030658">
    <property type="term" value="C:transport vesicle membrane"/>
    <property type="evidence" value="ECO:0007669"/>
    <property type="project" value="UniProtKB-SubCell"/>
</dbReference>
<evidence type="ECO:0000256" key="18">
    <source>
        <dbReference type="ARBA" id="ARBA00075427"/>
    </source>
</evidence>
<dbReference type="Ensembl" id="ENSNMLT00000032098.1">
    <property type="protein sequence ID" value="ENSNMLP00000028751.1"/>
    <property type="gene ID" value="ENSNMLG00000018259.1"/>
</dbReference>
<dbReference type="InterPro" id="IPR036034">
    <property type="entry name" value="PDZ_sf"/>
</dbReference>
<keyword evidence="13" id="KW-0009">Actin-binding</keyword>
<dbReference type="Pfam" id="PF00595">
    <property type="entry name" value="PDZ"/>
    <property type="match status" value="1"/>
</dbReference>
<evidence type="ECO:0000256" key="11">
    <source>
        <dbReference type="ARBA" id="ARBA00022949"/>
    </source>
</evidence>
<dbReference type="AlphaFoldDB" id="A0A8C6TYZ2"/>
<dbReference type="GO" id="GO:0005516">
    <property type="term" value="F:calmodulin binding"/>
    <property type="evidence" value="ECO:0007669"/>
    <property type="project" value="UniProtKB-KW"/>
</dbReference>
<evidence type="ECO:0000256" key="7">
    <source>
        <dbReference type="ARBA" id="ARBA00022701"/>
    </source>
</evidence>
<dbReference type="FunFam" id="2.30.42.10:FF:000052">
    <property type="entry name" value="Syntrophin beta 1"/>
    <property type="match status" value="1"/>
</dbReference>
<evidence type="ECO:0000256" key="3">
    <source>
        <dbReference type="ARBA" id="ARBA00004282"/>
    </source>
</evidence>
<dbReference type="SUPFAM" id="SSF50156">
    <property type="entry name" value="PDZ domain-like"/>
    <property type="match status" value="1"/>
</dbReference>
<evidence type="ECO:0000256" key="4">
    <source>
        <dbReference type="ARBA" id="ARBA00010798"/>
    </source>
</evidence>
<dbReference type="Gene3D" id="2.30.42.10">
    <property type="match status" value="1"/>
</dbReference>
<dbReference type="InterPro" id="IPR015482">
    <property type="entry name" value="Syntrophin"/>
</dbReference>
<evidence type="ECO:0000256" key="9">
    <source>
        <dbReference type="ARBA" id="ARBA00022837"/>
    </source>
</evidence>
<evidence type="ECO:0000256" key="5">
    <source>
        <dbReference type="ARBA" id="ARBA00022490"/>
    </source>
</evidence>
<dbReference type="InterPro" id="IPR001478">
    <property type="entry name" value="PDZ"/>
</dbReference>
<keyword evidence="8" id="KW-0677">Repeat</keyword>
<evidence type="ECO:0000259" key="22">
    <source>
        <dbReference type="PROSITE" id="PS50106"/>
    </source>
</evidence>
<evidence type="ECO:0000256" key="13">
    <source>
        <dbReference type="ARBA" id="ARBA00023203"/>
    </source>
</evidence>
<dbReference type="Proteomes" id="UP000694523">
    <property type="component" value="Unplaced"/>
</dbReference>
<dbReference type="InterPro" id="IPR001849">
    <property type="entry name" value="PH_domain"/>
</dbReference>
<comment type="function">
    <text evidence="16">Adapter protein that binds to and probably organizes the subcellular localization of a variety of membrane proteins. May link various receptors to the actin cytoskeleton and the dystrophin glycoprotein complex. May play a role in the regulation of secretory granules via its interaction with PTPRN.</text>
</comment>
<dbReference type="SMART" id="SM00228">
    <property type="entry name" value="PDZ"/>
    <property type="match status" value="1"/>
</dbReference>
<organism evidence="23 24">
    <name type="scientific">Neogobius melanostomus</name>
    <name type="common">round goby</name>
    <dbReference type="NCBI Taxonomy" id="47308"/>
    <lineage>
        <taxon>Eukaryota</taxon>
        <taxon>Metazoa</taxon>
        <taxon>Chordata</taxon>
        <taxon>Craniata</taxon>
        <taxon>Vertebrata</taxon>
        <taxon>Euteleostomi</taxon>
        <taxon>Actinopterygii</taxon>
        <taxon>Neopterygii</taxon>
        <taxon>Teleostei</taxon>
        <taxon>Neoteleostei</taxon>
        <taxon>Acanthomorphata</taxon>
        <taxon>Gobiaria</taxon>
        <taxon>Gobiiformes</taxon>
        <taxon>Gobioidei</taxon>
        <taxon>Gobiidae</taxon>
        <taxon>Benthophilinae</taxon>
        <taxon>Neogobiini</taxon>
        <taxon>Neogobius</taxon>
    </lineage>
</organism>
<feature type="domain" description="PDZ" evidence="22">
    <location>
        <begin position="88"/>
        <end position="171"/>
    </location>
</feature>
<dbReference type="GO" id="GO:0005874">
    <property type="term" value="C:microtubule"/>
    <property type="evidence" value="ECO:0007669"/>
    <property type="project" value="UniProtKB-KW"/>
</dbReference>
<dbReference type="PROSITE" id="PS50003">
    <property type="entry name" value="PH_DOMAIN"/>
    <property type="match status" value="1"/>
</dbReference>
<dbReference type="SMART" id="SM00233">
    <property type="entry name" value="PH"/>
    <property type="match status" value="2"/>
</dbReference>
<keyword evidence="7" id="KW-0493">Microtubule</keyword>
<evidence type="ECO:0000256" key="10">
    <source>
        <dbReference type="ARBA" id="ARBA00022860"/>
    </source>
</evidence>
<name>A0A8C6TYZ2_9GOBI</name>
<dbReference type="PROSITE" id="PS50106">
    <property type="entry name" value="PDZ"/>
    <property type="match status" value="1"/>
</dbReference>
<accession>A0A8C6TYZ2</accession>
<keyword evidence="24" id="KW-1185">Reference proteome</keyword>
<dbReference type="InterPro" id="IPR055108">
    <property type="entry name" value="Syntrophin_4th"/>
</dbReference>
<dbReference type="Pfam" id="PF18012">
    <property type="entry name" value="PH_17"/>
    <property type="match status" value="1"/>
</dbReference>
<evidence type="ECO:0000313" key="24">
    <source>
        <dbReference type="Proteomes" id="UP000694523"/>
    </source>
</evidence>
<evidence type="ECO:0000256" key="6">
    <source>
        <dbReference type="ARBA" id="ARBA00022553"/>
    </source>
</evidence>
<evidence type="ECO:0000256" key="1">
    <source>
        <dbReference type="ARBA" id="ARBA00004245"/>
    </source>
</evidence>
<dbReference type="PANTHER" id="PTHR10554:SF8">
    <property type="entry name" value="BETA-2-SYNTROPHIN"/>
    <property type="match status" value="1"/>
</dbReference>
<dbReference type="Pfam" id="PF00169">
    <property type="entry name" value="PH"/>
    <property type="match status" value="1"/>
</dbReference>
<proteinExistence type="inferred from homology"/>
<keyword evidence="9" id="KW-0106">Calcium</keyword>
<evidence type="ECO:0000256" key="8">
    <source>
        <dbReference type="ARBA" id="ARBA00022737"/>
    </source>
</evidence>
<dbReference type="Pfam" id="PF23012">
    <property type="entry name" value="Syntrophin_4th"/>
    <property type="match status" value="1"/>
</dbReference>
<dbReference type="GO" id="GO:0005198">
    <property type="term" value="F:structural molecule activity"/>
    <property type="evidence" value="ECO:0007669"/>
    <property type="project" value="InterPro"/>
</dbReference>
<dbReference type="CDD" id="cd01258">
    <property type="entry name" value="PHsplit_syntrophin"/>
    <property type="match status" value="1"/>
</dbReference>
<keyword evidence="14" id="KW-0206">Cytoskeleton</keyword>
<evidence type="ECO:0000256" key="16">
    <source>
        <dbReference type="ARBA" id="ARBA00054805"/>
    </source>
</evidence>